<dbReference type="GO" id="GO:0008448">
    <property type="term" value="F:N-acetylglucosamine-6-phosphate deacetylase activity"/>
    <property type="evidence" value="ECO:0007669"/>
    <property type="project" value="InterPro"/>
</dbReference>
<organism evidence="9 10">
    <name type="scientific">Proteiniphilum acetatigenes</name>
    <dbReference type="NCBI Taxonomy" id="294710"/>
    <lineage>
        <taxon>Bacteria</taxon>
        <taxon>Pseudomonadati</taxon>
        <taxon>Bacteroidota</taxon>
        <taxon>Bacteroidia</taxon>
        <taxon>Bacteroidales</taxon>
        <taxon>Dysgonomonadaceae</taxon>
        <taxon>Proteiniphilum</taxon>
    </lineage>
</organism>
<keyword evidence="2 7" id="KW-0479">Metal-binding</keyword>
<comment type="cofactor">
    <cofactor evidence="7">
        <name>a divalent metal cation</name>
        <dbReference type="ChEBI" id="CHEBI:60240"/>
    </cofactor>
    <text evidence="7">Binds 1 divalent metal cation per subunit.</text>
</comment>
<dbReference type="SUPFAM" id="SSF51338">
    <property type="entry name" value="Composite domain of metallo-dependent hydrolases"/>
    <property type="match status" value="1"/>
</dbReference>
<dbReference type="Gene3D" id="3.20.20.140">
    <property type="entry name" value="Metal-dependent hydrolases"/>
    <property type="match status" value="1"/>
</dbReference>
<dbReference type="Pfam" id="PF01979">
    <property type="entry name" value="Amidohydro_1"/>
    <property type="match status" value="1"/>
</dbReference>
<dbReference type="PANTHER" id="PTHR11113">
    <property type="entry name" value="N-ACETYLGLUCOSAMINE-6-PHOSPHATE DEACETYLASE"/>
    <property type="match status" value="1"/>
</dbReference>
<dbReference type="PIRSF" id="PIRSF038994">
    <property type="entry name" value="NagA"/>
    <property type="match status" value="1"/>
</dbReference>
<comment type="caution">
    <text evidence="9">The sequence shown here is derived from an EMBL/GenBank/DDBJ whole genome shotgun (WGS) entry which is preliminary data.</text>
</comment>
<keyword evidence="3 5" id="KW-0378">Hydrolase</keyword>
<dbReference type="InterPro" id="IPR032466">
    <property type="entry name" value="Metal_Hydrolase"/>
</dbReference>
<dbReference type="SUPFAM" id="SSF51556">
    <property type="entry name" value="Metallo-dependent hydrolases"/>
    <property type="match status" value="1"/>
</dbReference>
<evidence type="ECO:0000256" key="4">
    <source>
        <dbReference type="ARBA" id="ARBA00023277"/>
    </source>
</evidence>
<dbReference type="GO" id="GO:0006046">
    <property type="term" value="P:N-acetylglucosamine catabolic process"/>
    <property type="evidence" value="ECO:0007669"/>
    <property type="project" value="TreeGrafter"/>
</dbReference>
<feature type="domain" description="Amidohydrolase-related" evidence="8">
    <location>
        <begin position="56"/>
        <end position="381"/>
    </location>
</feature>
<evidence type="ECO:0000256" key="2">
    <source>
        <dbReference type="ARBA" id="ARBA00022723"/>
    </source>
</evidence>
<proteinExistence type="inferred from homology"/>
<dbReference type="CDD" id="cd00854">
    <property type="entry name" value="NagA"/>
    <property type="match status" value="1"/>
</dbReference>
<evidence type="ECO:0000256" key="3">
    <source>
        <dbReference type="ARBA" id="ARBA00022801"/>
    </source>
</evidence>
<dbReference type="PATRIC" id="fig|294710.3.peg.620"/>
<evidence type="ECO:0000313" key="10">
    <source>
        <dbReference type="Proteomes" id="UP000053860"/>
    </source>
</evidence>
<dbReference type="Proteomes" id="UP000053860">
    <property type="component" value="Unassembled WGS sequence"/>
</dbReference>
<protein>
    <submittedName>
        <fullName evidence="9">N-acetylglucosamine-6-phosphate deacetylase</fullName>
    </submittedName>
</protein>
<evidence type="ECO:0000259" key="8">
    <source>
        <dbReference type="Pfam" id="PF01979"/>
    </source>
</evidence>
<feature type="active site" description="Proton donor/acceptor" evidence="6">
    <location>
        <position position="282"/>
    </location>
</feature>
<dbReference type="InterPro" id="IPR003764">
    <property type="entry name" value="GlcNAc_6-P_deAcase"/>
</dbReference>
<name>A0A117M0W6_9BACT</name>
<dbReference type="InterPro" id="IPR006680">
    <property type="entry name" value="Amidohydro-rel"/>
</dbReference>
<dbReference type="Gene3D" id="2.30.40.10">
    <property type="entry name" value="Urease, subunit C, domain 1"/>
    <property type="match status" value="1"/>
</dbReference>
<dbReference type="EMBL" id="LGGN01000045">
    <property type="protein sequence ID" value="KUK78327.1"/>
    <property type="molecule type" value="Genomic_DNA"/>
</dbReference>
<evidence type="ECO:0000256" key="7">
    <source>
        <dbReference type="PIRSR" id="PIRSR038994-3"/>
    </source>
</evidence>
<evidence type="ECO:0000313" key="9">
    <source>
        <dbReference type="EMBL" id="KUK78327.1"/>
    </source>
</evidence>
<reference evidence="10" key="1">
    <citation type="journal article" date="2015" name="MBio">
        <title>Genome-Resolved Metagenomic Analysis Reveals Roles for Candidate Phyla and Other Microbial Community Members in Biogeochemical Transformations in Oil Reservoirs.</title>
        <authorList>
            <person name="Hu P."/>
            <person name="Tom L."/>
            <person name="Singh A."/>
            <person name="Thomas B.C."/>
            <person name="Baker B.J."/>
            <person name="Piceno Y.M."/>
            <person name="Andersen G.L."/>
            <person name="Banfield J.F."/>
        </authorList>
    </citation>
    <scope>NUCLEOTIDE SEQUENCE [LARGE SCALE GENOMIC DNA]</scope>
</reference>
<feature type="binding site" evidence="7">
    <location>
        <position position="199"/>
    </location>
    <ligand>
        <name>Zn(2+)</name>
        <dbReference type="ChEBI" id="CHEBI:29105"/>
    </ligand>
</feature>
<feature type="binding site" evidence="7">
    <location>
        <position position="134"/>
    </location>
    <ligand>
        <name>Zn(2+)</name>
        <dbReference type="ChEBI" id="CHEBI:29105"/>
    </ligand>
</feature>
<dbReference type="NCBIfam" id="TIGR00221">
    <property type="entry name" value="nagA"/>
    <property type="match status" value="1"/>
</dbReference>
<comment type="similarity">
    <text evidence="1 5">Belongs to the metallo-dependent hydrolases superfamily. NagA family.</text>
</comment>
<dbReference type="InterPro" id="IPR011059">
    <property type="entry name" value="Metal-dep_hydrolase_composite"/>
</dbReference>
<accession>A0A117M0W6</accession>
<dbReference type="PANTHER" id="PTHR11113:SF14">
    <property type="entry name" value="N-ACETYLGLUCOSAMINE-6-PHOSPHATE DEACETYLASE"/>
    <property type="match status" value="1"/>
</dbReference>
<keyword evidence="4 5" id="KW-0119">Carbohydrate metabolism</keyword>
<sequence length="396" mass="43479">MNNRIIIKNGKLIFPDEIKENLTLVCENGKIARISNPGEMVPETGARVIDAQNKYVSSGFIDIHTHGGGGHDFMDGTVEAYLGAAETHAKHGTTALLPTTLTSTFEELMQTFSIYQQAVQKNTKGAKFLGLHLEGPYFAYNQRGAQDPKYLRNPEPEEYNKILAASNDIVRWSLAPELPGAFDFGKVLTSQNILTSIAHSDAIYEEVLEAYQAGFTHVTHLYSAMSTVTRRNAFRYAGVLEAAYLIDDMTVEIIADGVHLPKPLLQFVYKFKGPDKTALCTDSMRGAGMPDGESILGSLDKGQKVIIEDGVAKLPDRTAFAGSVATTDRLVRTMVELAGVPLVEAVRMMTLTPARIMRIDQQKGSIREGKDADFVIFDDHIHVSHTILEGNVIYGD</sequence>
<evidence type="ECO:0000256" key="6">
    <source>
        <dbReference type="PIRSR" id="PIRSR038994-1"/>
    </source>
</evidence>
<dbReference type="FunFam" id="3.20.20.140:FF:000004">
    <property type="entry name" value="N-acetylglucosamine-6-phosphate deacetylase"/>
    <property type="match status" value="1"/>
</dbReference>
<feature type="binding site" evidence="7">
    <location>
        <position position="220"/>
    </location>
    <ligand>
        <name>Zn(2+)</name>
        <dbReference type="ChEBI" id="CHEBI:29105"/>
    </ligand>
</feature>
<evidence type="ECO:0000256" key="5">
    <source>
        <dbReference type="PIRNR" id="PIRNR038994"/>
    </source>
</evidence>
<dbReference type="STRING" id="1123008.GCA_000380985_02580"/>
<gene>
    <name evidence="9" type="ORF">XD92_0382</name>
</gene>
<dbReference type="GO" id="GO:0046872">
    <property type="term" value="F:metal ion binding"/>
    <property type="evidence" value="ECO:0007669"/>
    <property type="project" value="UniProtKB-KW"/>
</dbReference>
<dbReference type="AlphaFoldDB" id="A0A117M0W6"/>
<evidence type="ECO:0000256" key="1">
    <source>
        <dbReference type="ARBA" id="ARBA00010716"/>
    </source>
</evidence>